<protein>
    <submittedName>
        <fullName evidence="1">Uncharacterized protein</fullName>
    </submittedName>
</protein>
<evidence type="ECO:0000313" key="2">
    <source>
        <dbReference type="Proteomes" id="UP000269396"/>
    </source>
</evidence>
<dbReference type="AlphaFoldDB" id="A0A183PAB0"/>
<dbReference type="Proteomes" id="UP000269396">
    <property type="component" value="Unassembled WGS sequence"/>
</dbReference>
<dbReference type="EMBL" id="UZAL01031331">
    <property type="protein sequence ID" value="VDP57692.1"/>
    <property type="molecule type" value="Genomic_DNA"/>
</dbReference>
<organism evidence="1 2">
    <name type="scientific">Schistosoma mattheei</name>
    <dbReference type="NCBI Taxonomy" id="31246"/>
    <lineage>
        <taxon>Eukaryota</taxon>
        <taxon>Metazoa</taxon>
        <taxon>Spiralia</taxon>
        <taxon>Lophotrochozoa</taxon>
        <taxon>Platyhelminthes</taxon>
        <taxon>Trematoda</taxon>
        <taxon>Digenea</taxon>
        <taxon>Strigeidida</taxon>
        <taxon>Schistosomatoidea</taxon>
        <taxon>Schistosomatidae</taxon>
        <taxon>Schistosoma</taxon>
    </lineage>
</organism>
<proteinExistence type="predicted"/>
<gene>
    <name evidence="1" type="ORF">SMTD_LOCUS11296</name>
</gene>
<reference evidence="1 2" key="1">
    <citation type="submission" date="2018-11" db="EMBL/GenBank/DDBJ databases">
        <authorList>
            <consortium name="Pathogen Informatics"/>
        </authorList>
    </citation>
    <scope>NUCLEOTIDE SEQUENCE [LARGE SCALE GENOMIC DNA]</scope>
    <source>
        <strain>Denwood</strain>
        <strain evidence="2">Zambia</strain>
    </source>
</reference>
<evidence type="ECO:0000313" key="1">
    <source>
        <dbReference type="EMBL" id="VDP57692.1"/>
    </source>
</evidence>
<accession>A0A183PAB0</accession>
<sequence length="146" mass="16739">MNILKYRPINLNAKSYFAQNIEASRIILQVVTSICSLGIMSKRYLRSPKLCLRNHILISKSNCVHPTIKQIMVTEFVSDDLNTSFNPSFSLKDYLIHTLQKNDKIGDLTKIYPTVHDAVNDAIIQLNTIKVKERNFLQLNEETLTS</sequence>
<keyword evidence="2" id="KW-1185">Reference proteome</keyword>
<dbReference type="STRING" id="31246.A0A183PAB0"/>
<name>A0A183PAB0_9TREM</name>